<name>A0A1W1D1X9_9ZZZZ</name>
<dbReference type="EMBL" id="FPHP01000002">
    <property type="protein sequence ID" value="SFV74520.1"/>
    <property type="molecule type" value="Genomic_DNA"/>
</dbReference>
<evidence type="ECO:0000259" key="5">
    <source>
        <dbReference type="PROSITE" id="PS51063"/>
    </source>
</evidence>
<dbReference type="Pfam" id="PF00027">
    <property type="entry name" value="cNMP_binding"/>
    <property type="match status" value="1"/>
</dbReference>
<dbReference type="CDD" id="cd00038">
    <property type="entry name" value="CAP_ED"/>
    <property type="match status" value="1"/>
</dbReference>
<keyword evidence="3" id="KW-0804">Transcription</keyword>
<dbReference type="SUPFAM" id="SSF51206">
    <property type="entry name" value="cAMP-binding domain-like"/>
    <property type="match status" value="1"/>
</dbReference>
<feature type="domain" description="HTH crp-type" evidence="5">
    <location>
        <begin position="144"/>
        <end position="215"/>
    </location>
</feature>
<reference evidence="6" key="1">
    <citation type="submission" date="2016-10" db="EMBL/GenBank/DDBJ databases">
        <authorList>
            <person name="de Groot N.N."/>
        </authorList>
    </citation>
    <scope>NUCLEOTIDE SEQUENCE</scope>
</reference>
<dbReference type="Gene3D" id="1.10.10.10">
    <property type="entry name" value="Winged helix-like DNA-binding domain superfamily/Winged helix DNA-binding domain"/>
    <property type="match status" value="1"/>
</dbReference>
<evidence type="ECO:0000256" key="3">
    <source>
        <dbReference type="ARBA" id="ARBA00023163"/>
    </source>
</evidence>
<proteinExistence type="predicted"/>
<evidence type="ECO:0000256" key="2">
    <source>
        <dbReference type="ARBA" id="ARBA00023125"/>
    </source>
</evidence>
<evidence type="ECO:0000313" key="6">
    <source>
        <dbReference type="EMBL" id="SFV74520.1"/>
    </source>
</evidence>
<dbReference type="SMART" id="SM00419">
    <property type="entry name" value="HTH_CRP"/>
    <property type="match status" value="1"/>
</dbReference>
<dbReference type="InterPro" id="IPR000595">
    <property type="entry name" value="cNMP-bd_dom"/>
</dbReference>
<dbReference type="Pfam" id="PF13545">
    <property type="entry name" value="HTH_Crp_2"/>
    <property type="match status" value="1"/>
</dbReference>
<organism evidence="6">
    <name type="scientific">hydrothermal vent metagenome</name>
    <dbReference type="NCBI Taxonomy" id="652676"/>
    <lineage>
        <taxon>unclassified sequences</taxon>
        <taxon>metagenomes</taxon>
        <taxon>ecological metagenomes</taxon>
    </lineage>
</organism>
<dbReference type="Gene3D" id="2.60.120.10">
    <property type="entry name" value="Jelly Rolls"/>
    <property type="match status" value="1"/>
</dbReference>
<sequence>MDSNTHTQQLVLQTIDSNALVVQKRKDIYFKKGDDPLLLGDTSKYFYFVMSGKIKIYDIDFDTSKEQILYMFSYGDMFDVVALLDGKPNQYLAEVLEDAHVIQFPLEDIKELILRDEKFRQYFYSYIASQIKSMEDLAISLSFYDVYHRVLQLFVRFTEQVNGSSRLKVIDNLSHEDIASMVGSVRKVVNRALQKLKQDGIIEVSRKNIHIKNFQKLLEQLK</sequence>
<dbReference type="InterPro" id="IPR012318">
    <property type="entry name" value="HTH_CRP"/>
</dbReference>
<dbReference type="InterPro" id="IPR036390">
    <property type="entry name" value="WH_DNA-bd_sf"/>
</dbReference>
<dbReference type="SUPFAM" id="SSF46785">
    <property type="entry name" value="Winged helix' DNA-binding domain"/>
    <property type="match status" value="1"/>
</dbReference>
<dbReference type="GO" id="GO:0003677">
    <property type="term" value="F:DNA binding"/>
    <property type="evidence" value="ECO:0007669"/>
    <property type="project" value="UniProtKB-KW"/>
</dbReference>
<dbReference type="InterPro" id="IPR036388">
    <property type="entry name" value="WH-like_DNA-bd_sf"/>
</dbReference>
<dbReference type="GO" id="GO:0003700">
    <property type="term" value="F:DNA-binding transcription factor activity"/>
    <property type="evidence" value="ECO:0007669"/>
    <property type="project" value="TreeGrafter"/>
</dbReference>
<dbReference type="GO" id="GO:0005829">
    <property type="term" value="C:cytosol"/>
    <property type="evidence" value="ECO:0007669"/>
    <property type="project" value="TreeGrafter"/>
</dbReference>
<dbReference type="PANTHER" id="PTHR24567">
    <property type="entry name" value="CRP FAMILY TRANSCRIPTIONAL REGULATORY PROTEIN"/>
    <property type="match status" value="1"/>
</dbReference>
<dbReference type="InterPro" id="IPR018490">
    <property type="entry name" value="cNMP-bd_dom_sf"/>
</dbReference>
<dbReference type="PANTHER" id="PTHR24567:SF74">
    <property type="entry name" value="HTH-TYPE TRANSCRIPTIONAL REGULATOR ARCR"/>
    <property type="match status" value="1"/>
</dbReference>
<dbReference type="PROSITE" id="PS51063">
    <property type="entry name" value="HTH_CRP_2"/>
    <property type="match status" value="1"/>
</dbReference>
<keyword evidence="1" id="KW-0805">Transcription regulation</keyword>
<dbReference type="InterPro" id="IPR014710">
    <property type="entry name" value="RmlC-like_jellyroll"/>
</dbReference>
<dbReference type="AlphaFoldDB" id="A0A1W1D1X9"/>
<keyword evidence="2" id="KW-0238">DNA-binding</keyword>
<accession>A0A1W1D1X9</accession>
<dbReference type="PROSITE" id="PS50042">
    <property type="entry name" value="CNMP_BINDING_3"/>
    <property type="match status" value="1"/>
</dbReference>
<dbReference type="InterPro" id="IPR050397">
    <property type="entry name" value="Env_Response_Regulators"/>
</dbReference>
<feature type="domain" description="Cyclic nucleotide-binding" evidence="4">
    <location>
        <begin position="29"/>
        <end position="130"/>
    </location>
</feature>
<evidence type="ECO:0000256" key="1">
    <source>
        <dbReference type="ARBA" id="ARBA00023015"/>
    </source>
</evidence>
<evidence type="ECO:0000259" key="4">
    <source>
        <dbReference type="PROSITE" id="PS50042"/>
    </source>
</evidence>
<protein>
    <submittedName>
        <fullName evidence="6">Transcriptional regulator, Crp/Fnr family</fullName>
    </submittedName>
</protein>
<gene>
    <name evidence="6" type="ORF">MNB_SM-3-409</name>
</gene>